<keyword evidence="9" id="KW-1185">Reference proteome</keyword>
<comment type="catalytic activity">
    <reaction evidence="7">
        <text>[protein]-L-isoaspartate + S-adenosyl-L-methionine = [protein]-L-isoaspartate alpha-methyl ester + S-adenosyl-L-homocysteine</text>
        <dbReference type="Rhea" id="RHEA:12705"/>
        <dbReference type="Rhea" id="RHEA-COMP:12143"/>
        <dbReference type="Rhea" id="RHEA-COMP:12144"/>
        <dbReference type="ChEBI" id="CHEBI:57856"/>
        <dbReference type="ChEBI" id="CHEBI:59789"/>
        <dbReference type="ChEBI" id="CHEBI:90596"/>
        <dbReference type="ChEBI" id="CHEBI:90598"/>
        <dbReference type="EC" id="2.1.1.77"/>
    </reaction>
</comment>
<dbReference type="EMBL" id="ASJR01000002">
    <property type="protein sequence ID" value="ERP39135.1"/>
    <property type="molecule type" value="Genomic_DNA"/>
</dbReference>
<gene>
    <name evidence="7" type="primary">pcm</name>
    <name evidence="8" type="ORF">CALK_0302</name>
</gene>
<dbReference type="PANTHER" id="PTHR11579:SF0">
    <property type="entry name" value="PROTEIN-L-ISOASPARTATE(D-ASPARTATE) O-METHYLTRANSFERASE"/>
    <property type="match status" value="1"/>
</dbReference>
<evidence type="ECO:0000256" key="5">
    <source>
        <dbReference type="ARBA" id="ARBA00022679"/>
    </source>
</evidence>
<keyword evidence="5 7" id="KW-0808">Transferase</keyword>
<dbReference type="InterPro" id="IPR000682">
    <property type="entry name" value="PCMT"/>
</dbReference>
<dbReference type="PROSITE" id="PS01279">
    <property type="entry name" value="PCMT"/>
    <property type="match status" value="1"/>
</dbReference>
<comment type="caution">
    <text evidence="8">The sequence shown here is derived from an EMBL/GenBank/DDBJ whole genome shotgun (WGS) entry which is preliminary data.</text>
</comment>
<dbReference type="STRING" id="1313304.CALK_0302"/>
<evidence type="ECO:0000256" key="3">
    <source>
        <dbReference type="ARBA" id="ARBA00022490"/>
    </source>
</evidence>
<reference evidence="8 9" key="1">
    <citation type="journal article" date="2013" name="Environ. Microbiol.">
        <title>Genome analysis of Chitinivibrio alkaliphilus gen. nov., sp. nov., a novel extremely haloalkaliphilic anaerobic chitinolytic bacterium from the candidate phylum Termite Group 3.</title>
        <authorList>
            <person name="Sorokin D.Y."/>
            <person name="Gumerov V.M."/>
            <person name="Rakitin A.L."/>
            <person name="Beletsky A.V."/>
            <person name="Damste J.S."/>
            <person name="Muyzer G."/>
            <person name="Mardanov A.V."/>
            <person name="Ravin N.V."/>
        </authorList>
    </citation>
    <scope>NUCLEOTIDE SEQUENCE [LARGE SCALE GENOMIC DNA]</scope>
    <source>
        <strain evidence="8 9">ACht1</strain>
    </source>
</reference>
<dbReference type="HAMAP" id="MF_00090">
    <property type="entry name" value="PIMT"/>
    <property type="match status" value="1"/>
</dbReference>
<dbReference type="Proteomes" id="UP000017148">
    <property type="component" value="Unassembled WGS sequence"/>
</dbReference>
<evidence type="ECO:0000256" key="1">
    <source>
        <dbReference type="ARBA" id="ARBA00004496"/>
    </source>
</evidence>
<dbReference type="InterPro" id="IPR029063">
    <property type="entry name" value="SAM-dependent_MTases_sf"/>
</dbReference>
<comment type="function">
    <text evidence="7">Catalyzes the methyl esterification of L-isoaspartyl residues in peptides and proteins that result from spontaneous decomposition of normal L-aspartyl and L-asparaginyl residues. It plays a role in the repair and/or degradation of damaged proteins.</text>
</comment>
<dbReference type="AlphaFoldDB" id="U7D853"/>
<sequence length="220" mass="25054">MDSFHFLPPDVARGRLVRKLRTKGITNEQVLHAIESVPRHAFVDPGLSHKAYEDITLPIDHNQTISQPFIVALMTQLLDVQPDMKVLEIGTGSGYQSAVLRYFTHRLFTVERIKELSFKARDAFTRCGIKNIICKYGDGTCGWPHYAPFDRIIVTAGAPAVPTRLLQQLTPEGILVIPTGDRENQRLEVYKKRPDRIERTTYTDVVFVPLIGEQGWKERE</sequence>
<dbReference type="GO" id="GO:0005737">
    <property type="term" value="C:cytoplasm"/>
    <property type="evidence" value="ECO:0007669"/>
    <property type="project" value="UniProtKB-SubCell"/>
</dbReference>
<keyword evidence="4 7" id="KW-0489">Methyltransferase</keyword>
<dbReference type="GO" id="GO:0004719">
    <property type="term" value="F:protein-L-isoaspartate (D-aspartate) O-methyltransferase activity"/>
    <property type="evidence" value="ECO:0007669"/>
    <property type="project" value="UniProtKB-UniRule"/>
</dbReference>
<dbReference type="OrthoDB" id="9810066at2"/>
<proteinExistence type="inferred from homology"/>
<dbReference type="eggNOG" id="COG2518">
    <property type="taxonomic scope" value="Bacteria"/>
</dbReference>
<organism evidence="8 9">
    <name type="scientific">Chitinivibrio alkaliphilus ACht1</name>
    <dbReference type="NCBI Taxonomy" id="1313304"/>
    <lineage>
        <taxon>Bacteria</taxon>
        <taxon>Pseudomonadati</taxon>
        <taxon>Fibrobacterota</taxon>
        <taxon>Chitinivibrionia</taxon>
        <taxon>Chitinivibrionales</taxon>
        <taxon>Chitinivibrionaceae</taxon>
        <taxon>Chitinivibrio</taxon>
    </lineage>
</organism>
<dbReference type="SUPFAM" id="SSF53335">
    <property type="entry name" value="S-adenosyl-L-methionine-dependent methyltransferases"/>
    <property type="match status" value="1"/>
</dbReference>
<dbReference type="GO" id="GO:0032259">
    <property type="term" value="P:methylation"/>
    <property type="evidence" value="ECO:0007669"/>
    <property type="project" value="UniProtKB-KW"/>
</dbReference>
<evidence type="ECO:0000313" key="8">
    <source>
        <dbReference type="EMBL" id="ERP39135.1"/>
    </source>
</evidence>
<dbReference type="NCBIfam" id="NF001453">
    <property type="entry name" value="PRK00312.1"/>
    <property type="match status" value="1"/>
</dbReference>
<dbReference type="EC" id="2.1.1.77" evidence="7"/>
<evidence type="ECO:0000256" key="2">
    <source>
        <dbReference type="ARBA" id="ARBA00005369"/>
    </source>
</evidence>
<evidence type="ECO:0000256" key="4">
    <source>
        <dbReference type="ARBA" id="ARBA00022603"/>
    </source>
</evidence>
<dbReference type="FunFam" id="3.40.50.150:FF:000010">
    <property type="entry name" value="Protein-L-isoaspartate O-methyltransferase"/>
    <property type="match status" value="1"/>
</dbReference>
<protein>
    <recommendedName>
        <fullName evidence="7">Protein-L-isoaspartate O-methyltransferase</fullName>
        <ecNumber evidence="7">2.1.1.77</ecNumber>
    </recommendedName>
    <alternativeName>
        <fullName evidence="7">L-isoaspartyl protein carboxyl methyltransferase</fullName>
    </alternativeName>
    <alternativeName>
        <fullName evidence="7">Protein L-isoaspartyl methyltransferase</fullName>
    </alternativeName>
    <alternativeName>
        <fullName evidence="7">Protein-beta-aspartate methyltransferase</fullName>
        <shortName evidence="7">PIMT</shortName>
    </alternativeName>
</protein>
<dbReference type="PATRIC" id="fig|1313304.3.peg.285"/>
<evidence type="ECO:0000256" key="6">
    <source>
        <dbReference type="ARBA" id="ARBA00022691"/>
    </source>
</evidence>
<comment type="similarity">
    <text evidence="2 7">Belongs to the methyltransferase superfamily. L-isoaspartyl/D-aspartyl protein methyltransferase family.</text>
</comment>
<comment type="subcellular location">
    <subcellularLocation>
        <location evidence="1 7">Cytoplasm</location>
    </subcellularLocation>
</comment>
<evidence type="ECO:0000313" key="9">
    <source>
        <dbReference type="Proteomes" id="UP000017148"/>
    </source>
</evidence>
<dbReference type="GO" id="GO:0030091">
    <property type="term" value="P:protein repair"/>
    <property type="evidence" value="ECO:0007669"/>
    <property type="project" value="UniProtKB-UniRule"/>
</dbReference>
<name>U7D853_9BACT</name>
<feature type="active site" evidence="7">
    <location>
        <position position="66"/>
    </location>
</feature>
<dbReference type="Gene3D" id="3.40.50.150">
    <property type="entry name" value="Vaccinia Virus protein VP39"/>
    <property type="match status" value="1"/>
</dbReference>
<dbReference type="PANTHER" id="PTHR11579">
    <property type="entry name" value="PROTEIN-L-ISOASPARTATE O-METHYLTRANSFERASE"/>
    <property type="match status" value="1"/>
</dbReference>
<keyword evidence="3 7" id="KW-0963">Cytoplasm</keyword>
<keyword evidence="6 7" id="KW-0949">S-adenosyl-L-methionine</keyword>
<accession>U7D853</accession>
<evidence type="ECO:0000256" key="7">
    <source>
        <dbReference type="HAMAP-Rule" id="MF_00090"/>
    </source>
</evidence>
<dbReference type="Pfam" id="PF01135">
    <property type="entry name" value="PCMT"/>
    <property type="match status" value="1"/>
</dbReference>
<dbReference type="NCBIfam" id="TIGR00080">
    <property type="entry name" value="pimt"/>
    <property type="match status" value="1"/>
</dbReference>